<comment type="caution">
    <text evidence="2">The sequence shown here is derived from an EMBL/GenBank/DDBJ whole genome shotgun (WGS) entry which is preliminary data.</text>
</comment>
<feature type="region of interest" description="Disordered" evidence="1">
    <location>
        <begin position="22"/>
        <end position="83"/>
    </location>
</feature>
<reference evidence="2 3" key="1">
    <citation type="submission" date="2019-03" db="EMBL/GenBank/DDBJ databases">
        <title>Sequencing the genomes of 1000 actinobacteria strains.</title>
        <authorList>
            <person name="Klenk H.-P."/>
        </authorList>
    </citation>
    <scope>NUCLEOTIDE SEQUENCE [LARGE SCALE GENOMIC DNA]</scope>
    <source>
        <strain evidence="2 3">DSM 18936</strain>
    </source>
</reference>
<feature type="compositionally biased region" description="Low complexity" evidence="1">
    <location>
        <begin position="27"/>
        <end position="82"/>
    </location>
</feature>
<dbReference type="RefSeq" id="WP_133869022.1">
    <property type="nucleotide sequence ID" value="NZ_SOAU01000001.1"/>
</dbReference>
<evidence type="ECO:0000313" key="3">
    <source>
        <dbReference type="Proteomes" id="UP000294558"/>
    </source>
</evidence>
<gene>
    <name evidence="2" type="ORF">BDK89_2260</name>
</gene>
<dbReference type="PROSITE" id="PS51257">
    <property type="entry name" value="PROKAR_LIPOPROTEIN"/>
    <property type="match status" value="1"/>
</dbReference>
<accession>A0A4R7HZJ0</accession>
<organism evidence="2 3">
    <name type="scientific">Ilumatobacter fluminis</name>
    <dbReference type="NCBI Taxonomy" id="467091"/>
    <lineage>
        <taxon>Bacteria</taxon>
        <taxon>Bacillati</taxon>
        <taxon>Actinomycetota</taxon>
        <taxon>Acidimicrobiia</taxon>
        <taxon>Acidimicrobiales</taxon>
        <taxon>Ilumatobacteraceae</taxon>
        <taxon>Ilumatobacter</taxon>
    </lineage>
</organism>
<evidence type="ECO:0000256" key="1">
    <source>
        <dbReference type="SAM" id="MobiDB-lite"/>
    </source>
</evidence>
<dbReference type="AlphaFoldDB" id="A0A4R7HZJ0"/>
<dbReference type="EMBL" id="SOAU01000001">
    <property type="protein sequence ID" value="TDT16667.1"/>
    <property type="molecule type" value="Genomic_DNA"/>
</dbReference>
<dbReference type="Proteomes" id="UP000294558">
    <property type="component" value="Unassembled WGS sequence"/>
</dbReference>
<name>A0A4R7HZJ0_9ACTN</name>
<keyword evidence="3" id="KW-1185">Reference proteome</keyword>
<proteinExistence type="predicted"/>
<sequence length="404" mass="42873">MIRRTLATVVPVALLVAACGGDDTADTSDTSAPAPTAAETTVPATTTAPTTSTPATTTPETTAPPTTTPATSTPASTAPPSTMAEPFEDIEFVETVDVAGFVSISLTDGWAIREQAGELEVWYEDVPGLDWEPDPESIETLLAAEREGVAFIVFREMRYGLLDDAFTWDDGIGEALGIAANVDLTVEWGGGRGESTRGTQVIDGETFFVRHESVAVGDQLIGVLATSAAQPTEALDAEVSAMIEAIDIDPMAVPILNHTLNTRVTVSAENTGGAPFEYSLLAPPQWIADSENSLVFRPSDPEQDGYIEYIAQLAEAPFPDTVQREMDERGTDWLDVDPVVEETEIDGHPAVIMWEGPPQEATAAIVFVTDEVVFAGSYVWTPGNPELLQAMVDSAIVPESALSS</sequence>
<evidence type="ECO:0000313" key="2">
    <source>
        <dbReference type="EMBL" id="TDT16667.1"/>
    </source>
</evidence>
<protein>
    <submittedName>
        <fullName evidence="2">Uncharacterized protein</fullName>
    </submittedName>
</protein>